<evidence type="ECO:0000313" key="1">
    <source>
        <dbReference type="EMBL" id="TID23894.1"/>
    </source>
</evidence>
<organism evidence="1 2">
    <name type="scientific">Pichia inconspicua</name>
    <dbReference type="NCBI Taxonomy" id="52247"/>
    <lineage>
        <taxon>Eukaryota</taxon>
        <taxon>Fungi</taxon>
        <taxon>Dikarya</taxon>
        <taxon>Ascomycota</taxon>
        <taxon>Saccharomycotina</taxon>
        <taxon>Pichiomycetes</taxon>
        <taxon>Pichiales</taxon>
        <taxon>Pichiaceae</taxon>
        <taxon>Pichia</taxon>
    </lineage>
</organism>
<evidence type="ECO:0000313" key="2">
    <source>
        <dbReference type="Proteomes" id="UP000307173"/>
    </source>
</evidence>
<dbReference type="OrthoDB" id="10341966at2759"/>
<gene>
    <name evidence="1" type="ORF">CANINC_003115</name>
</gene>
<protein>
    <submittedName>
        <fullName evidence="1">Uncharacterized protein</fullName>
    </submittedName>
</protein>
<comment type="caution">
    <text evidence="1">The sequence shown here is derived from an EMBL/GenBank/DDBJ whole genome shotgun (WGS) entry which is preliminary data.</text>
</comment>
<reference evidence="1 2" key="1">
    <citation type="journal article" date="2019" name="Front. Genet.">
        <title>Whole-Genome Sequencing of the Opportunistic Yeast Pathogen Candida inconspicua Uncovers Its Hybrid Origin.</title>
        <authorList>
            <person name="Mixao V."/>
            <person name="Hansen A.P."/>
            <person name="Saus E."/>
            <person name="Boekhout T."/>
            <person name="Lass-Florl C."/>
            <person name="Gabaldon T."/>
        </authorList>
    </citation>
    <scope>NUCLEOTIDE SEQUENCE [LARGE SCALE GENOMIC DNA]</scope>
    <source>
        <strain evidence="1 2">CBS 180</strain>
    </source>
</reference>
<accession>A0A4V4NFJ4</accession>
<dbReference type="AlphaFoldDB" id="A0A4V4NFJ4"/>
<dbReference type="EMBL" id="SELW01000516">
    <property type="protein sequence ID" value="TID23894.1"/>
    <property type="molecule type" value="Genomic_DNA"/>
</dbReference>
<dbReference type="Proteomes" id="UP000307173">
    <property type="component" value="Unassembled WGS sequence"/>
</dbReference>
<proteinExistence type="predicted"/>
<keyword evidence="2" id="KW-1185">Reference proteome</keyword>
<sequence length="78" mass="8300">NITIFTVAPLANNIIVFNNGNSVGFIDVIPTGGHVAPISIVGPIAEWKYAQNNEANINTSDPTNNKNPKFNPLLTAIV</sequence>
<feature type="non-terminal residue" evidence="1">
    <location>
        <position position="1"/>
    </location>
</feature>
<name>A0A4V4NFJ4_9ASCO</name>